<dbReference type="Pfam" id="PF05170">
    <property type="entry name" value="AsmA"/>
    <property type="match status" value="1"/>
</dbReference>
<dbReference type="InterPro" id="IPR007844">
    <property type="entry name" value="AsmA"/>
</dbReference>
<keyword evidence="1" id="KW-0812">Transmembrane</keyword>
<dbReference type="RefSeq" id="WP_263371766.1">
    <property type="nucleotide sequence ID" value="NZ_JAGSYD010000003.1"/>
</dbReference>
<protein>
    <submittedName>
        <fullName evidence="3">AsmA family protein</fullName>
    </submittedName>
</protein>
<gene>
    <name evidence="3" type="ORF">ACFQBQ_07305</name>
</gene>
<dbReference type="Proteomes" id="UP001596391">
    <property type="component" value="Unassembled WGS sequence"/>
</dbReference>
<feature type="transmembrane region" description="Helical" evidence="1">
    <location>
        <begin position="16"/>
        <end position="36"/>
    </location>
</feature>
<accession>A0ABW1Z892</accession>
<dbReference type="PANTHER" id="PTHR30441:SF4">
    <property type="entry name" value="PROTEIN ASMA"/>
    <property type="match status" value="1"/>
</dbReference>
<name>A0ABW1Z892_9BACT</name>
<keyword evidence="1" id="KW-0472">Membrane</keyword>
<proteinExistence type="predicted"/>
<dbReference type="EMBL" id="JBHSWI010000001">
    <property type="protein sequence ID" value="MFC6645394.1"/>
    <property type="molecule type" value="Genomic_DNA"/>
</dbReference>
<dbReference type="InterPro" id="IPR052894">
    <property type="entry name" value="AsmA-related"/>
</dbReference>
<evidence type="ECO:0000313" key="4">
    <source>
        <dbReference type="Proteomes" id="UP001596391"/>
    </source>
</evidence>
<sequence>MADVSSSTSSRLRRRLLWSGGAVVLVAALILTPPLLNVSRLQRRIVANMSASLGRNVRMESVQLHLLPTPGFTLKYIVVNEDPAFGFEPAIRADEVDAQLRVSSLWRKQVEISRIRFVNPSVNLVRDASGHWNLESILIHAANIDAAPTSQKSASEQPRFPYIEATGARVNFKLGDEKLPFSLDNADFALWLPTAQQWRVRLVAHPLRTDANVPNAGTMRVEGALERAANMAQVPVDLKASWHNAPLGEASKLLTGTDANWRGTLHLDAHLTGLLGAGTLTTKLTVDELRRADFVPAQMLDVTTECSAQVNGPAMLLHHAACTVPDGEDSTPLVVKSDAVDFHHLAATPLELDDDSMPLPWVLNWMKLLSARVPAGASPDGAVKVHLQRDAQALWSGTAAVTLPAAAPAGQTPPVFTWNATRNPSATDDPACVNALMLAPTPAHLDATNTLSLSGSITACGYSLHASGTASAHALRNATIDVPMLTDALDDVVAPAADSAPVDIVCSSTWSGEQDCVQSRPAPVRAAARHRR</sequence>
<evidence type="ECO:0000256" key="1">
    <source>
        <dbReference type="SAM" id="Phobius"/>
    </source>
</evidence>
<feature type="domain" description="AsmA" evidence="2">
    <location>
        <begin position="20"/>
        <end position="158"/>
    </location>
</feature>
<evidence type="ECO:0000259" key="2">
    <source>
        <dbReference type="Pfam" id="PF05170"/>
    </source>
</evidence>
<evidence type="ECO:0000313" key="3">
    <source>
        <dbReference type="EMBL" id="MFC6645394.1"/>
    </source>
</evidence>
<dbReference type="PANTHER" id="PTHR30441">
    <property type="entry name" value="DUF748 DOMAIN-CONTAINING PROTEIN"/>
    <property type="match status" value="1"/>
</dbReference>
<organism evidence="3 4">
    <name type="scientific">Granulicella cerasi</name>
    <dbReference type="NCBI Taxonomy" id="741063"/>
    <lineage>
        <taxon>Bacteria</taxon>
        <taxon>Pseudomonadati</taxon>
        <taxon>Acidobacteriota</taxon>
        <taxon>Terriglobia</taxon>
        <taxon>Terriglobales</taxon>
        <taxon>Acidobacteriaceae</taxon>
        <taxon>Granulicella</taxon>
    </lineage>
</organism>
<keyword evidence="1" id="KW-1133">Transmembrane helix</keyword>
<reference evidence="4" key="1">
    <citation type="journal article" date="2019" name="Int. J. Syst. Evol. Microbiol.">
        <title>The Global Catalogue of Microorganisms (GCM) 10K type strain sequencing project: providing services to taxonomists for standard genome sequencing and annotation.</title>
        <authorList>
            <consortium name="The Broad Institute Genomics Platform"/>
            <consortium name="The Broad Institute Genome Sequencing Center for Infectious Disease"/>
            <person name="Wu L."/>
            <person name="Ma J."/>
        </authorList>
    </citation>
    <scope>NUCLEOTIDE SEQUENCE [LARGE SCALE GENOMIC DNA]</scope>
    <source>
        <strain evidence="4">CGMCC 1.16026</strain>
    </source>
</reference>
<comment type="caution">
    <text evidence="3">The sequence shown here is derived from an EMBL/GenBank/DDBJ whole genome shotgun (WGS) entry which is preliminary data.</text>
</comment>
<keyword evidence="4" id="KW-1185">Reference proteome</keyword>